<dbReference type="SUPFAM" id="SSF56601">
    <property type="entry name" value="beta-lactamase/transpeptidase-like"/>
    <property type="match status" value="1"/>
</dbReference>
<dbReference type="InterPro" id="IPR036950">
    <property type="entry name" value="PBP_transglycosylase"/>
</dbReference>
<dbReference type="GO" id="GO:0016757">
    <property type="term" value="F:glycosyltransferase activity"/>
    <property type="evidence" value="ECO:0007669"/>
    <property type="project" value="UniProtKB-KW"/>
</dbReference>
<reference evidence="17 18" key="1">
    <citation type="submission" date="2024-06" db="EMBL/GenBank/DDBJ databases">
        <title>Sorghum-associated microbial communities from plants grown in Nebraska, USA.</title>
        <authorList>
            <person name="Schachtman D."/>
        </authorList>
    </citation>
    <scope>NUCLEOTIDE SEQUENCE [LARGE SCALE GENOMIC DNA]</scope>
    <source>
        <strain evidence="17 18">3207</strain>
    </source>
</reference>
<evidence type="ECO:0000259" key="15">
    <source>
        <dbReference type="Pfam" id="PF00912"/>
    </source>
</evidence>
<keyword evidence="5" id="KW-0645">Protease</keyword>
<dbReference type="PANTHER" id="PTHR32282:SF15">
    <property type="entry name" value="PENICILLIN-BINDING PROTEIN 1C"/>
    <property type="match status" value="1"/>
</dbReference>
<keyword evidence="7 17" id="KW-0808">Transferase</keyword>
<organism evidence="17 18">
    <name type="scientific">Kaistia defluvii</name>
    <dbReference type="NCBI Taxonomy" id="410841"/>
    <lineage>
        <taxon>Bacteria</taxon>
        <taxon>Pseudomonadati</taxon>
        <taxon>Pseudomonadota</taxon>
        <taxon>Alphaproteobacteria</taxon>
        <taxon>Hyphomicrobiales</taxon>
        <taxon>Kaistiaceae</taxon>
        <taxon>Kaistia</taxon>
    </lineage>
</organism>
<feature type="domain" description="Penicillin-binding C-terminal" evidence="16">
    <location>
        <begin position="664"/>
        <end position="749"/>
    </location>
</feature>
<keyword evidence="6 17" id="KW-0328">Glycosyltransferase</keyword>
<comment type="similarity">
    <text evidence="3">In the N-terminal section; belongs to the glycosyltransferase 51 family.</text>
</comment>
<feature type="domain" description="Glycosyl transferase family 51" evidence="15">
    <location>
        <begin position="123"/>
        <end position="290"/>
    </location>
</feature>
<comment type="caution">
    <text evidence="17">The sequence shown here is derived from an EMBL/GenBank/DDBJ whole genome shotgun (WGS) entry which is preliminary data.</text>
</comment>
<evidence type="ECO:0000256" key="13">
    <source>
        <dbReference type="SAM" id="Phobius"/>
    </source>
</evidence>
<evidence type="ECO:0000256" key="4">
    <source>
        <dbReference type="ARBA" id="ARBA00022645"/>
    </source>
</evidence>
<dbReference type="InterPro" id="IPR012338">
    <property type="entry name" value="Beta-lactam/transpept-like"/>
</dbReference>
<evidence type="ECO:0000256" key="5">
    <source>
        <dbReference type="ARBA" id="ARBA00022670"/>
    </source>
</evidence>
<feature type="domain" description="Penicillin-binding protein transpeptidase" evidence="14">
    <location>
        <begin position="367"/>
        <end position="585"/>
    </location>
</feature>
<dbReference type="NCBIfam" id="TIGR02073">
    <property type="entry name" value="PBP_1c"/>
    <property type="match status" value="1"/>
</dbReference>
<protein>
    <recommendedName>
        <fullName evidence="10">peptidoglycan glycosyltransferase</fullName>
        <ecNumber evidence="10">2.4.99.28</ecNumber>
    </recommendedName>
</protein>
<feature type="transmembrane region" description="Helical" evidence="13">
    <location>
        <begin position="64"/>
        <end position="87"/>
    </location>
</feature>
<comment type="pathway">
    <text evidence="1">Cell wall biogenesis; peptidoglycan biosynthesis.</text>
</comment>
<evidence type="ECO:0000256" key="1">
    <source>
        <dbReference type="ARBA" id="ARBA00004752"/>
    </source>
</evidence>
<name>A0ABV2R199_9HYPH</name>
<dbReference type="Pfam" id="PF06832">
    <property type="entry name" value="BiPBP_C"/>
    <property type="match status" value="1"/>
</dbReference>
<keyword evidence="9" id="KW-0511">Multifunctional enzyme</keyword>
<evidence type="ECO:0000256" key="9">
    <source>
        <dbReference type="ARBA" id="ARBA00023268"/>
    </source>
</evidence>
<comment type="catalytic activity">
    <reaction evidence="11">
        <text>[GlcNAc-(1-&gt;4)-Mur2Ac(oyl-L-Ala-gamma-D-Glu-L-Lys-D-Ala-D-Ala)](n)-di-trans,octa-cis-undecaprenyl diphosphate + beta-D-GlcNAc-(1-&gt;4)-Mur2Ac(oyl-L-Ala-gamma-D-Glu-L-Lys-D-Ala-D-Ala)-di-trans,octa-cis-undecaprenyl diphosphate = [GlcNAc-(1-&gt;4)-Mur2Ac(oyl-L-Ala-gamma-D-Glu-L-Lys-D-Ala-D-Ala)](n+1)-di-trans,octa-cis-undecaprenyl diphosphate + di-trans,octa-cis-undecaprenyl diphosphate + H(+)</text>
        <dbReference type="Rhea" id="RHEA:23708"/>
        <dbReference type="Rhea" id="RHEA-COMP:9602"/>
        <dbReference type="Rhea" id="RHEA-COMP:9603"/>
        <dbReference type="ChEBI" id="CHEBI:15378"/>
        <dbReference type="ChEBI" id="CHEBI:58405"/>
        <dbReference type="ChEBI" id="CHEBI:60033"/>
        <dbReference type="ChEBI" id="CHEBI:78435"/>
        <dbReference type="EC" id="2.4.99.28"/>
    </reaction>
</comment>
<evidence type="ECO:0000259" key="16">
    <source>
        <dbReference type="Pfam" id="PF06832"/>
    </source>
</evidence>
<dbReference type="SUPFAM" id="SSF53955">
    <property type="entry name" value="Lysozyme-like"/>
    <property type="match status" value="1"/>
</dbReference>
<evidence type="ECO:0000256" key="6">
    <source>
        <dbReference type="ARBA" id="ARBA00022676"/>
    </source>
</evidence>
<sequence length="752" mass="79929">MNGKPDPDVPESPRLAAGEGWVTGLLAFAHPTKRNRKTLTPALSRAAGEGEEQPRPSSRWRRRLAIAGLSLGLVAFFSCAWLGGVLAEIDKTLPPVPDSAKVPTSQIVVDRSDTLLRPYTIAEGRWRLPVTLAEVDPMFLTMLKGYEDRRFDEHHGVDWRAFARAAGQILRNGHVVSGGSTLTMQVARLVQGGSTRQAESKLKQIVHARALEQKLDKSQILSLYLALAPYGGNLEGIRAATLAYFGKEPRRLTIAEAALLVALPQSPEARRPDRDPKAAKAARDRVLDRLVTAGILDEETAASAKTERIPEARKPFPMLAAHLGDQARKRHPADPVIKLTLDGRLQAKLETLASTRAAKVGAKASVAILVADQVTGDILASVGSAGFMDDGRNGYVDMTEAVRSPGSTLKPLIYGLAFEQGLAHPQSLIEDKPSAFAGYAPVNFDGFYRGTVTIHDALTQSLNVPAVQVLDAVGPARLIARLKRAAANPRLPDMSAAGLAVGLGGVGISLRDLVSVYAAIARGGRPVALHPEPVPIVVSADTAPVLDPLAAWYVSDILADVPPPTIGARGRIAYKTGTSYGYRDAWSIGFDGRTVIGVWAGRADGAPVSGLSGIGTAAPVLFEAFDKMGGERAPLPPAPRGALIASNGELPAPLKRFRGTDTLANKAPDTPQIAFPPDGVQVDLGIRAGDPMPLMIKIRNGQPPFTWFANGVPIAQTPFSRAESWEPDGPGFVTLSVVDSAGRSDRVTVFVE</sequence>
<keyword evidence="13" id="KW-0812">Transmembrane</keyword>
<dbReference type="EC" id="2.4.99.28" evidence="10"/>
<dbReference type="InterPro" id="IPR050396">
    <property type="entry name" value="Glycosyltr_51/Transpeptidase"/>
</dbReference>
<dbReference type="InterPro" id="IPR011815">
    <property type="entry name" value="PBP_1c"/>
</dbReference>
<dbReference type="EMBL" id="JBEPSM010000002">
    <property type="protein sequence ID" value="MET4635025.1"/>
    <property type="molecule type" value="Genomic_DNA"/>
</dbReference>
<accession>A0ABV2R199</accession>
<dbReference type="Gene3D" id="1.10.3810.10">
    <property type="entry name" value="Biosynthetic peptidoglycan transglycosylase-like"/>
    <property type="match status" value="1"/>
</dbReference>
<evidence type="ECO:0000256" key="3">
    <source>
        <dbReference type="ARBA" id="ARBA00007739"/>
    </source>
</evidence>
<dbReference type="Pfam" id="PF00912">
    <property type="entry name" value="Transgly"/>
    <property type="match status" value="1"/>
</dbReference>
<dbReference type="InterPro" id="IPR001460">
    <property type="entry name" value="PCN-bd_Tpept"/>
</dbReference>
<dbReference type="Pfam" id="PF00905">
    <property type="entry name" value="Transpeptidase"/>
    <property type="match status" value="1"/>
</dbReference>
<evidence type="ECO:0000256" key="7">
    <source>
        <dbReference type="ARBA" id="ARBA00022679"/>
    </source>
</evidence>
<evidence type="ECO:0000313" key="18">
    <source>
        <dbReference type="Proteomes" id="UP001549321"/>
    </source>
</evidence>
<evidence type="ECO:0000256" key="8">
    <source>
        <dbReference type="ARBA" id="ARBA00022801"/>
    </source>
</evidence>
<keyword evidence="13" id="KW-1133">Transmembrane helix</keyword>
<keyword evidence="18" id="KW-1185">Reference proteome</keyword>
<evidence type="ECO:0000259" key="14">
    <source>
        <dbReference type="Pfam" id="PF00905"/>
    </source>
</evidence>
<keyword evidence="8" id="KW-0378">Hydrolase</keyword>
<evidence type="ECO:0000256" key="10">
    <source>
        <dbReference type="ARBA" id="ARBA00044770"/>
    </source>
</evidence>
<dbReference type="Gene3D" id="3.40.710.10">
    <property type="entry name" value="DD-peptidase/beta-lactamase superfamily"/>
    <property type="match status" value="1"/>
</dbReference>
<evidence type="ECO:0000256" key="12">
    <source>
        <dbReference type="SAM" id="MobiDB-lite"/>
    </source>
</evidence>
<dbReference type="InterPro" id="IPR023346">
    <property type="entry name" value="Lysozyme-like_dom_sf"/>
</dbReference>
<evidence type="ECO:0000313" key="17">
    <source>
        <dbReference type="EMBL" id="MET4635025.1"/>
    </source>
</evidence>
<evidence type="ECO:0000256" key="2">
    <source>
        <dbReference type="ARBA" id="ARBA00007090"/>
    </source>
</evidence>
<keyword evidence="13" id="KW-0472">Membrane</keyword>
<comment type="similarity">
    <text evidence="2">In the C-terminal section; belongs to the transpeptidase family.</text>
</comment>
<feature type="region of interest" description="Disordered" evidence="12">
    <location>
        <begin position="32"/>
        <end position="58"/>
    </location>
</feature>
<proteinExistence type="inferred from homology"/>
<dbReference type="InterPro" id="IPR001264">
    <property type="entry name" value="Glyco_trans_51"/>
</dbReference>
<dbReference type="InterPro" id="IPR009647">
    <property type="entry name" value="PBP_C"/>
</dbReference>
<evidence type="ECO:0000256" key="11">
    <source>
        <dbReference type="ARBA" id="ARBA00049902"/>
    </source>
</evidence>
<dbReference type="Proteomes" id="UP001549321">
    <property type="component" value="Unassembled WGS sequence"/>
</dbReference>
<keyword evidence="4" id="KW-0121">Carboxypeptidase</keyword>
<dbReference type="PANTHER" id="PTHR32282">
    <property type="entry name" value="BINDING PROTEIN TRANSPEPTIDASE, PUTATIVE-RELATED"/>
    <property type="match status" value="1"/>
</dbReference>
<gene>
    <name evidence="17" type="ORF">ABIE08_002971</name>
</gene>